<dbReference type="InterPro" id="IPR036390">
    <property type="entry name" value="WH_DNA-bd_sf"/>
</dbReference>
<dbReference type="KEGG" id="ssai:N0B31_19460"/>
<dbReference type="Gene3D" id="1.10.10.10">
    <property type="entry name" value="Winged helix-like DNA-binding domain superfamily/Winged helix DNA-binding domain"/>
    <property type="match status" value="1"/>
</dbReference>
<protein>
    <submittedName>
        <fullName evidence="2">MarR family transcriptional regulator</fullName>
    </submittedName>
</protein>
<dbReference type="Proteomes" id="UP001057580">
    <property type="component" value="Chromosome"/>
</dbReference>
<feature type="domain" description="HTH crp-type" evidence="1">
    <location>
        <begin position="20"/>
        <end position="75"/>
    </location>
</feature>
<evidence type="ECO:0000313" key="3">
    <source>
        <dbReference type="Proteomes" id="UP001057580"/>
    </source>
</evidence>
<dbReference type="InterPro" id="IPR011991">
    <property type="entry name" value="ArsR-like_HTH"/>
</dbReference>
<organism evidence="2 3">
    <name type="scientific">Salinirubellus salinus</name>
    <dbReference type="NCBI Taxonomy" id="1364945"/>
    <lineage>
        <taxon>Archaea</taxon>
        <taxon>Methanobacteriati</taxon>
        <taxon>Methanobacteriota</taxon>
        <taxon>Stenosarchaea group</taxon>
        <taxon>Halobacteria</taxon>
        <taxon>Halobacteriales</taxon>
        <taxon>Natronomonadaceae</taxon>
        <taxon>Salinirubellus</taxon>
    </lineage>
</organism>
<gene>
    <name evidence="2" type="ORF">N0B31_19460</name>
</gene>
<proteinExistence type="predicted"/>
<dbReference type="Pfam" id="PF25213">
    <property type="entry name" value="HVO_A0261_N"/>
    <property type="match status" value="1"/>
</dbReference>
<dbReference type="InterPro" id="IPR012318">
    <property type="entry name" value="HTH_CRP"/>
</dbReference>
<sequence length="270" mass="29617">MFSLDRYGSALADVDYLTRSPNRVRVLSGLSESPRERRELAEETGITRPTLSRILDELVERGWVTRDGRTYHATALGRFLASEFEAFVERVRPVALLDDVARWFPREGFEFELDRLATAEVVTATPTNAVAPTTHAVRELRQATEVTVVSPAVLPSAIEACRDPTVDGDQHIVAIVTAAVVDALRADAALSATLHEMLTAGRTELFRYDGTVPYPLLVTDDRVTIILSDDEGAPHAAVTSEDDAVRSWARTTAEAFRTEATRPPPGTFAV</sequence>
<dbReference type="InterPro" id="IPR036388">
    <property type="entry name" value="WH-like_DNA-bd_sf"/>
</dbReference>
<keyword evidence="3" id="KW-1185">Reference proteome</keyword>
<dbReference type="RefSeq" id="WP_260593285.1">
    <property type="nucleotide sequence ID" value="NZ_CP104003.1"/>
</dbReference>
<dbReference type="EMBL" id="CP104003">
    <property type="protein sequence ID" value="UWM54281.1"/>
    <property type="molecule type" value="Genomic_DNA"/>
</dbReference>
<name>A0A9E7R2B2_9EURY</name>
<dbReference type="CDD" id="cd00090">
    <property type="entry name" value="HTH_ARSR"/>
    <property type="match status" value="1"/>
</dbReference>
<evidence type="ECO:0000259" key="1">
    <source>
        <dbReference type="SMART" id="SM00419"/>
    </source>
</evidence>
<evidence type="ECO:0000313" key="2">
    <source>
        <dbReference type="EMBL" id="UWM54281.1"/>
    </source>
</evidence>
<dbReference type="AlphaFoldDB" id="A0A9E7R2B2"/>
<dbReference type="GO" id="GO:0006355">
    <property type="term" value="P:regulation of DNA-templated transcription"/>
    <property type="evidence" value="ECO:0007669"/>
    <property type="project" value="InterPro"/>
</dbReference>
<dbReference type="GeneID" id="74944648"/>
<dbReference type="InterPro" id="IPR013561">
    <property type="entry name" value="FilR1_middle_dom"/>
</dbReference>
<accession>A0A9E7R2B2</accession>
<dbReference type="GO" id="GO:0003677">
    <property type="term" value="F:DNA binding"/>
    <property type="evidence" value="ECO:0007669"/>
    <property type="project" value="InterPro"/>
</dbReference>
<dbReference type="SMART" id="SM00419">
    <property type="entry name" value="HTH_CRP"/>
    <property type="match status" value="1"/>
</dbReference>
<dbReference type="InterPro" id="IPR057527">
    <property type="entry name" value="HVO_A0261-like_N"/>
</dbReference>
<reference evidence="2" key="1">
    <citation type="submission" date="2022-09" db="EMBL/GenBank/DDBJ databases">
        <title>Diverse halophilic archaea isolated from saline environments.</title>
        <authorList>
            <person name="Cui H.-L."/>
        </authorList>
    </citation>
    <scope>NUCLEOTIDE SEQUENCE</scope>
    <source>
        <strain evidence="2">ZS-35-S2</strain>
    </source>
</reference>
<dbReference type="Pfam" id="PF08350">
    <property type="entry name" value="FilR1_middle"/>
    <property type="match status" value="1"/>
</dbReference>
<dbReference type="SUPFAM" id="SSF46785">
    <property type="entry name" value="Winged helix' DNA-binding domain"/>
    <property type="match status" value="1"/>
</dbReference>